<dbReference type="InterPro" id="IPR052698">
    <property type="entry name" value="MoCofactor_Util/Proc"/>
</dbReference>
<evidence type="ECO:0000313" key="4">
    <source>
        <dbReference type="Proteomes" id="UP000694308"/>
    </source>
</evidence>
<reference evidence="3" key="1">
    <citation type="submission" date="2020-12" db="EMBL/GenBank/DDBJ databases">
        <title>Clostridium thailandense sp. nov., a novel acetogenic bacterium isolated from peat land soil in Thailand.</title>
        <authorList>
            <person name="Chaikitkaew S."/>
            <person name="Birkeland N.K."/>
        </authorList>
    </citation>
    <scope>NUCLEOTIDE SEQUENCE</scope>
    <source>
        <strain evidence="3">PL3</strain>
    </source>
</reference>
<keyword evidence="4" id="KW-1185">Reference proteome</keyword>
<feature type="domain" description="XdhC- CoxI" evidence="1">
    <location>
        <begin position="13"/>
        <end position="69"/>
    </location>
</feature>
<dbReference type="Pfam" id="PF13478">
    <property type="entry name" value="XdhC_C"/>
    <property type="match status" value="1"/>
</dbReference>
<dbReference type="Proteomes" id="UP000694308">
    <property type="component" value="Unassembled WGS sequence"/>
</dbReference>
<dbReference type="Pfam" id="PF02625">
    <property type="entry name" value="XdhC_CoxI"/>
    <property type="match status" value="1"/>
</dbReference>
<dbReference type="PANTHER" id="PTHR30388:SF6">
    <property type="entry name" value="XANTHINE DEHYDROGENASE SUBUNIT A-RELATED"/>
    <property type="match status" value="1"/>
</dbReference>
<evidence type="ECO:0000259" key="2">
    <source>
        <dbReference type="Pfam" id="PF13478"/>
    </source>
</evidence>
<evidence type="ECO:0000313" key="3">
    <source>
        <dbReference type="EMBL" id="MBV7274049.1"/>
    </source>
</evidence>
<sequence>MRDINELISEILDNKESFVLATILEKSGSAPREEGTKMIIKKDFSTIGTIGGGIFEAMAIKLSAKVFKNKNCIIKKCTLSTEGASALGMVCGGELKLLLEYINCEDEKMVELYKNASELREKGINFAFITQIPEEERYISGLDKWICTETNFWGEENDIVQCIFRKIRENFKYIHFQTIIADGKKYLIEPVLNHESVYIIGAGHVSQKIAELTKMLDFKTVVIDDREEFANRQRFKVADEVKVVSSFDNILNCINVNNRSYVIIVTRGHAYDKDVLGQMLKTDAKYIGMIGSKNKRSFVYNCLINEGYDLNNIEERVHCPIGITIHAQTPEEIAISIAAELVKVRRTSVSEKG</sequence>
<dbReference type="AlphaFoldDB" id="A0A949U0K3"/>
<dbReference type="InterPro" id="IPR027051">
    <property type="entry name" value="XdhC_Rossmann_dom"/>
</dbReference>
<dbReference type="EMBL" id="JAEEGC010000063">
    <property type="protein sequence ID" value="MBV7274049.1"/>
    <property type="molecule type" value="Genomic_DNA"/>
</dbReference>
<dbReference type="RefSeq" id="WP_218321117.1">
    <property type="nucleotide sequence ID" value="NZ_JAEEGC010000063.1"/>
</dbReference>
<proteinExistence type="predicted"/>
<accession>A0A949U0K3</accession>
<organism evidence="3 4">
    <name type="scientific">Clostridium thailandense</name>
    <dbReference type="NCBI Taxonomy" id="2794346"/>
    <lineage>
        <taxon>Bacteria</taxon>
        <taxon>Bacillati</taxon>
        <taxon>Bacillota</taxon>
        <taxon>Clostridia</taxon>
        <taxon>Eubacteriales</taxon>
        <taxon>Clostridiaceae</taxon>
        <taxon>Clostridium</taxon>
    </lineage>
</organism>
<dbReference type="NCBIfam" id="NF045664">
    <property type="entry name" value="XdhC_rel_AOR"/>
    <property type="match status" value="1"/>
</dbReference>
<name>A0A949U0K3_9CLOT</name>
<gene>
    <name evidence="3" type="ORF">I6U48_14170</name>
</gene>
<dbReference type="PANTHER" id="PTHR30388">
    <property type="entry name" value="ALDEHYDE OXIDOREDUCTASE MOLYBDENUM COFACTOR ASSEMBLY PROTEIN"/>
    <property type="match status" value="1"/>
</dbReference>
<feature type="domain" description="XdhC Rossmann" evidence="2">
    <location>
        <begin position="197"/>
        <end position="341"/>
    </location>
</feature>
<comment type="caution">
    <text evidence="3">The sequence shown here is derived from an EMBL/GenBank/DDBJ whole genome shotgun (WGS) entry which is preliminary data.</text>
</comment>
<evidence type="ECO:0000259" key="1">
    <source>
        <dbReference type="Pfam" id="PF02625"/>
    </source>
</evidence>
<protein>
    <submittedName>
        <fullName evidence="3">XdhC family protein</fullName>
    </submittedName>
</protein>
<dbReference type="InterPro" id="IPR003777">
    <property type="entry name" value="XdhC_CoxI"/>
</dbReference>